<dbReference type="EMBL" id="MNCJ02000328">
    <property type="protein sequence ID" value="KAF5775510.1"/>
    <property type="molecule type" value="Genomic_DNA"/>
</dbReference>
<accession>A0A251SXV6</accession>
<dbReference type="Gramene" id="mRNA:HanXRQr2_Chr13g0612851">
    <property type="protein sequence ID" value="mRNA:HanXRQr2_Chr13g0612851"/>
    <property type="gene ID" value="HanXRQr2_Chr13g0612851"/>
</dbReference>
<keyword evidence="2" id="KW-1133">Transmembrane helix</keyword>
<organism evidence="4 5">
    <name type="scientific">Helianthus annuus</name>
    <name type="common">Common sunflower</name>
    <dbReference type="NCBI Taxonomy" id="4232"/>
    <lineage>
        <taxon>Eukaryota</taxon>
        <taxon>Viridiplantae</taxon>
        <taxon>Streptophyta</taxon>
        <taxon>Embryophyta</taxon>
        <taxon>Tracheophyta</taxon>
        <taxon>Spermatophyta</taxon>
        <taxon>Magnoliopsida</taxon>
        <taxon>eudicotyledons</taxon>
        <taxon>Gunneridae</taxon>
        <taxon>Pentapetalae</taxon>
        <taxon>asterids</taxon>
        <taxon>campanulids</taxon>
        <taxon>Asterales</taxon>
        <taxon>Asteraceae</taxon>
        <taxon>Asteroideae</taxon>
        <taxon>Heliantheae alliance</taxon>
        <taxon>Heliantheae</taxon>
        <taxon>Helianthus</taxon>
    </lineage>
</organism>
<evidence type="ECO:0000313" key="4">
    <source>
        <dbReference type="EMBL" id="OTG03292.1"/>
    </source>
</evidence>
<reference evidence="3" key="3">
    <citation type="submission" date="2020-06" db="EMBL/GenBank/DDBJ databases">
        <title>Helianthus annuus Genome sequencing and assembly Release 2.</title>
        <authorList>
            <person name="Gouzy J."/>
            <person name="Langlade N."/>
            <person name="Munos S."/>
        </authorList>
    </citation>
    <scope>NUCLEOTIDE SEQUENCE</scope>
    <source>
        <tissue evidence="3">Leaves</tissue>
    </source>
</reference>
<keyword evidence="5" id="KW-1185">Reference proteome</keyword>
<feature type="region of interest" description="Disordered" evidence="1">
    <location>
        <begin position="83"/>
        <end position="118"/>
    </location>
</feature>
<evidence type="ECO:0000256" key="1">
    <source>
        <dbReference type="SAM" id="MobiDB-lite"/>
    </source>
</evidence>
<evidence type="ECO:0000313" key="5">
    <source>
        <dbReference type="Proteomes" id="UP000215914"/>
    </source>
</evidence>
<feature type="compositionally biased region" description="Polar residues" evidence="1">
    <location>
        <begin position="83"/>
        <end position="95"/>
    </location>
</feature>
<reference evidence="3 5" key="1">
    <citation type="journal article" date="2017" name="Nature">
        <title>The sunflower genome provides insights into oil metabolism, flowering and Asterid evolution.</title>
        <authorList>
            <person name="Badouin H."/>
            <person name="Gouzy J."/>
            <person name="Grassa C.J."/>
            <person name="Murat F."/>
            <person name="Staton S.E."/>
            <person name="Cottret L."/>
            <person name="Lelandais-Briere C."/>
            <person name="Owens G.L."/>
            <person name="Carrere S."/>
            <person name="Mayjonade B."/>
            <person name="Legrand L."/>
            <person name="Gill N."/>
            <person name="Kane N.C."/>
            <person name="Bowers J.E."/>
            <person name="Hubner S."/>
            <person name="Bellec A."/>
            <person name="Berard A."/>
            <person name="Berges H."/>
            <person name="Blanchet N."/>
            <person name="Boniface M.C."/>
            <person name="Brunel D."/>
            <person name="Catrice O."/>
            <person name="Chaidir N."/>
            <person name="Claudel C."/>
            <person name="Donnadieu C."/>
            <person name="Faraut T."/>
            <person name="Fievet G."/>
            <person name="Helmstetter N."/>
            <person name="King M."/>
            <person name="Knapp S.J."/>
            <person name="Lai Z."/>
            <person name="Le Paslier M.C."/>
            <person name="Lippi Y."/>
            <person name="Lorenzon L."/>
            <person name="Mandel J.R."/>
            <person name="Marage G."/>
            <person name="Marchand G."/>
            <person name="Marquand E."/>
            <person name="Bret-Mestries E."/>
            <person name="Morien E."/>
            <person name="Nambeesan S."/>
            <person name="Nguyen T."/>
            <person name="Pegot-Espagnet P."/>
            <person name="Pouilly N."/>
            <person name="Raftis F."/>
            <person name="Sallet E."/>
            <person name="Schiex T."/>
            <person name="Thomas J."/>
            <person name="Vandecasteele C."/>
            <person name="Vares D."/>
            <person name="Vear F."/>
            <person name="Vautrin S."/>
            <person name="Crespi M."/>
            <person name="Mangin B."/>
            <person name="Burke J.M."/>
            <person name="Salse J."/>
            <person name="Munos S."/>
            <person name="Vincourt P."/>
            <person name="Rieseberg L.H."/>
            <person name="Langlade N.B."/>
        </authorList>
    </citation>
    <scope>NUCLEOTIDE SEQUENCE [LARGE SCALE GENOMIC DNA]</scope>
    <source>
        <strain evidence="5">cv. SF193</strain>
        <tissue evidence="3">Leaves</tissue>
    </source>
</reference>
<evidence type="ECO:0000256" key="2">
    <source>
        <dbReference type="SAM" id="Phobius"/>
    </source>
</evidence>
<feature type="transmembrane region" description="Helical" evidence="2">
    <location>
        <begin position="167"/>
        <end position="190"/>
    </location>
</feature>
<evidence type="ECO:0000313" key="3">
    <source>
        <dbReference type="EMBL" id="KAF5775510.1"/>
    </source>
</evidence>
<dbReference type="STRING" id="4232.A0A251SXV6"/>
<protein>
    <submittedName>
        <fullName evidence="4">Uncharacterized protein</fullName>
    </submittedName>
</protein>
<gene>
    <name evidence="4" type="ORF">HannXRQ_Chr13g0422471</name>
    <name evidence="3" type="ORF">HanXRQr2_Chr13g0612851</name>
</gene>
<dbReference type="AlphaFoldDB" id="A0A251SXV6"/>
<keyword evidence="2" id="KW-0472">Membrane</keyword>
<proteinExistence type="predicted"/>
<dbReference type="Gene3D" id="3.30.420.40">
    <property type="match status" value="1"/>
</dbReference>
<name>A0A251SXV6_HELAN</name>
<dbReference type="InParanoid" id="A0A251SXV6"/>
<keyword evidence="2" id="KW-0812">Transmembrane</keyword>
<reference evidence="4" key="2">
    <citation type="submission" date="2017-02" db="EMBL/GenBank/DDBJ databases">
        <title>Sunflower complete genome.</title>
        <authorList>
            <person name="Langlade N."/>
            <person name="Munos S."/>
        </authorList>
    </citation>
    <scope>NUCLEOTIDE SEQUENCE [LARGE SCALE GENOMIC DNA]</scope>
    <source>
        <tissue evidence="4">Leaves</tissue>
    </source>
</reference>
<dbReference type="EMBL" id="CM007902">
    <property type="protein sequence ID" value="OTG03292.1"/>
    <property type="molecule type" value="Genomic_DNA"/>
</dbReference>
<dbReference type="Proteomes" id="UP000215914">
    <property type="component" value="Chromosome 13"/>
</dbReference>
<sequence length="203" mass="23418">MTGANESPRRNVQDQMLNSQVTTAQHVEREKAYDIIASLLKIPFLDEEVVNNSHPRKMGRVDVLSQQNSKKETVFPWTDVFQKSQSKETSTAPESSSREHETIESPGPHESNDGDKPQTSELKYKEYICGEEAMRISPTAPYCLRRPIRRGHLNISQYYPMQQVLSFFIPLAISILKKIIIFVNWINYIFRPLCSYHIAMDDL</sequence>